<dbReference type="InterPro" id="IPR050624">
    <property type="entry name" value="HTH-type_Tx_Regulator"/>
</dbReference>
<evidence type="ECO:0000259" key="4">
    <source>
        <dbReference type="PROSITE" id="PS50977"/>
    </source>
</evidence>
<dbReference type="OrthoDB" id="3196926at2"/>
<dbReference type="AlphaFoldDB" id="A0A261ESZ5"/>
<evidence type="ECO:0000313" key="5">
    <source>
        <dbReference type="EMBL" id="OZG49992.1"/>
    </source>
</evidence>
<dbReference type="Pfam" id="PF00440">
    <property type="entry name" value="TetR_N"/>
    <property type="match status" value="1"/>
</dbReference>
<feature type="domain" description="HTH tetR-type" evidence="4">
    <location>
        <begin position="23"/>
        <end position="83"/>
    </location>
</feature>
<gene>
    <name evidence="5" type="ORF">BOCO_0509</name>
</gene>
<protein>
    <submittedName>
        <fullName evidence="5">Transcriptional regulator, TetR family</fullName>
    </submittedName>
</protein>
<keyword evidence="1 2" id="KW-0238">DNA-binding</keyword>
<dbReference type="InterPro" id="IPR001647">
    <property type="entry name" value="HTH_TetR"/>
</dbReference>
<dbReference type="PANTHER" id="PTHR43479">
    <property type="entry name" value="ACREF/ENVCD OPERON REPRESSOR-RELATED"/>
    <property type="match status" value="1"/>
</dbReference>
<reference evidence="5 6" key="1">
    <citation type="journal article" date="2017" name="BMC Genomics">
        <title>Comparative genomic and phylogenomic analyses of the Bifidobacteriaceae family.</title>
        <authorList>
            <person name="Lugli G.A."/>
            <person name="Milani C."/>
            <person name="Turroni F."/>
            <person name="Duranti S."/>
            <person name="Mancabelli L."/>
            <person name="Mangifesta M."/>
            <person name="Ferrario C."/>
            <person name="Modesto M."/>
            <person name="Mattarelli P."/>
            <person name="Jiri K."/>
            <person name="van Sinderen D."/>
            <person name="Ventura M."/>
        </authorList>
    </citation>
    <scope>NUCLEOTIDE SEQUENCE [LARGE SCALE GENOMIC DNA]</scope>
    <source>
        <strain evidence="5 6">DSM 22924</strain>
    </source>
</reference>
<dbReference type="Proteomes" id="UP000216004">
    <property type="component" value="Unassembled WGS sequence"/>
</dbReference>
<evidence type="ECO:0000256" key="2">
    <source>
        <dbReference type="PROSITE-ProRule" id="PRU00335"/>
    </source>
</evidence>
<dbReference type="PANTHER" id="PTHR43479:SF11">
    <property type="entry name" value="ACREF_ENVCD OPERON REPRESSOR-RELATED"/>
    <property type="match status" value="1"/>
</dbReference>
<feature type="compositionally biased region" description="Polar residues" evidence="3">
    <location>
        <begin position="1"/>
        <end position="10"/>
    </location>
</feature>
<evidence type="ECO:0000313" key="6">
    <source>
        <dbReference type="Proteomes" id="UP000216004"/>
    </source>
</evidence>
<dbReference type="InterPro" id="IPR009057">
    <property type="entry name" value="Homeodomain-like_sf"/>
</dbReference>
<keyword evidence="6" id="KW-1185">Reference proteome</keyword>
<dbReference type="GO" id="GO:0003677">
    <property type="term" value="F:DNA binding"/>
    <property type="evidence" value="ECO:0007669"/>
    <property type="project" value="UniProtKB-UniRule"/>
</dbReference>
<accession>A0A261ESZ5</accession>
<organism evidence="5 6">
    <name type="scientific">Bombiscardovia coagulans</name>
    <dbReference type="NCBI Taxonomy" id="686666"/>
    <lineage>
        <taxon>Bacteria</taxon>
        <taxon>Bacillati</taxon>
        <taxon>Actinomycetota</taxon>
        <taxon>Actinomycetes</taxon>
        <taxon>Bifidobacteriales</taxon>
        <taxon>Bifidobacteriaceae</taxon>
        <taxon>Bombiscardovia</taxon>
    </lineage>
</organism>
<dbReference type="SUPFAM" id="SSF46689">
    <property type="entry name" value="Homeodomain-like"/>
    <property type="match status" value="1"/>
</dbReference>
<feature type="DNA-binding region" description="H-T-H motif" evidence="2">
    <location>
        <begin position="46"/>
        <end position="65"/>
    </location>
</feature>
<dbReference type="PRINTS" id="PR00455">
    <property type="entry name" value="HTHTETR"/>
</dbReference>
<name>A0A261ESZ5_9BIFI</name>
<evidence type="ECO:0000256" key="1">
    <source>
        <dbReference type="ARBA" id="ARBA00023125"/>
    </source>
</evidence>
<dbReference type="Gene3D" id="1.10.357.10">
    <property type="entry name" value="Tetracycline Repressor, domain 2"/>
    <property type="match status" value="1"/>
</dbReference>
<feature type="region of interest" description="Disordered" evidence="3">
    <location>
        <begin position="1"/>
        <end position="24"/>
    </location>
</feature>
<dbReference type="RefSeq" id="WP_094722536.1">
    <property type="nucleotide sequence ID" value="NZ_MWWS01000004.1"/>
</dbReference>
<dbReference type="EMBL" id="MWWS01000004">
    <property type="protein sequence ID" value="OZG49992.1"/>
    <property type="molecule type" value="Genomic_DNA"/>
</dbReference>
<dbReference type="PROSITE" id="PS50977">
    <property type="entry name" value="HTH_TETR_2"/>
    <property type="match status" value="1"/>
</dbReference>
<sequence length="208" mass="23468">MVRTTTQGKQAASKHSGVGVRTNRRREQIVQAAHEICIEKGFTHITVSDITNRVGITRSLFYHYFHNKEDVATAVLEDAINTIISRLDAWNESRIVGNVNKSLDDIVSMMRTIIADEGPFSKRMVQSGNGGLYLQFVDQISERVAEHICQTTVKDFEQVHGSLPITHVKETLMMLISGSIALLREKPQISNTIVKEIFIQTLQLEEYL</sequence>
<evidence type="ECO:0000256" key="3">
    <source>
        <dbReference type="SAM" id="MobiDB-lite"/>
    </source>
</evidence>
<comment type="caution">
    <text evidence="5">The sequence shown here is derived from an EMBL/GenBank/DDBJ whole genome shotgun (WGS) entry which is preliminary data.</text>
</comment>
<proteinExistence type="predicted"/>